<dbReference type="Gene3D" id="1.10.1740.10">
    <property type="match status" value="1"/>
</dbReference>
<dbReference type="RefSeq" id="WP_349641926.1">
    <property type="nucleotide sequence ID" value="NZ_CAWVOH010000002.1"/>
</dbReference>
<dbReference type="Pfam" id="PF04542">
    <property type="entry name" value="Sigma70_r2"/>
    <property type="match status" value="1"/>
</dbReference>
<name>A0ABM9N5E7_9LACO</name>
<accession>A0ABM9N5E7</accession>
<organism evidence="2 3">
    <name type="scientific">Eupransor demetentiae</name>
    <dbReference type="NCBI Taxonomy" id="3109584"/>
    <lineage>
        <taxon>Bacteria</taxon>
        <taxon>Bacillati</taxon>
        <taxon>Bacillota</taxon>
        <taxon>Bacilli</taxon>
        <taxon>Lactobacillales</taxon>
        <taxon>Lactobacillaceae</taxon>
        <taxon>Eupransor</taxon>
    </lineage>
</organism>
<gene>
    <name evidence="2" type="ORF">R54876_GBNLAHCA_00941</name>
</gene>
<dbReference type="SUPFAM" id="SSF88946">
    <property type="entry name" value="Sigma2 domain of RNA polymerase sigma factors"/>
    <property type="match status" value="1"/>
</dbReference>
<dbReference type="Proteomes" id="UP001314241">
    <property type="component" value="Unassembled WGS sequence"/>
</dbReference>
<protein>
    <submittedName>
        <fullName evidence="2">Sigma24 family (RpoE)</fullName>
    </submittedName>
</protein>
<sequence length="181" mass="20963">MQDRLRAVVVAAKKGHQCAYPVLIHHLRGLIYKVHHRKVAGQIRLDDWFSEALELLLKCIRRYDLNKKSAKFSTYFTTALTNRATDLIRQYYTGKARFRQEMLSQDSEDFQGLEIGTDGLNPEKLYLIREGIGQLDLADTADFRAAVRFLIGLEVNGPKQRTTRRFGQMQYRFKQALRAAI</sequence>
<proteinExistence type="predicted"/>
<dbReference type="InterPro" id="IPR007627">
    <property type="entry name" value="RNA_pol_sigma70_r2"/>
</dbReference>
<comment type="caution">
    <text evidence="2">The sequence shown here is derived from an EMBL/GenBank/DDBJ whole genome shotgun (WGS) entry which is preliminary data.</text>
</comment>
<keyword evidence="3" id="KW-1185">Reference proteome</keyword>
<feature type="domain" description="RNA polymerase sigma-70 region 2" evidence="1">
    <location>
        <begin position="23"/>
        <end position="90"/>
    </location>
</feature>
<evidence type="ECO:0000259" key="1">
    <source>
        <dbReference type="Pfam" id="PF04542"/>
    </source>
</evidence>
<evidence type="ECO:0000313" key="2">
    <source>
        <dbReference type="EMBL" id="CAK8054374.1"/>
    </source>
</evidence>
<dbReference type="EMBL" id="CAWVOH010000002">
    <property type="protein sequence ID" value="CAK8054374.1"/>
    <property type="molecule type" value="Genomic_DNA"/>
</dbReference>
<evidence type="ECO:0000313" key="3">
    <source>
        <dbReference type="Proteomes" id="UP001314241"/>
    </source>
</evidence>
<reference evidence="2 3" key="1">
    <citation type="submission" date="2024-01" db="EMBL/GenBank/DDBJ databases">
        <authorList>
            <person name="Botero Cardona J."/>
        </authorList>
    </citation>
    <scope>NUCLEOTIDE SEQUENCE [LARGE SCALE GENOMIC DNA]</scope>
    <source>
        <strain evidence="2 3">LMG 33000</strain>
    </source>
</reference>
<dbReference type="InterPro" id="IPR013325">
    <property type="entry name" value="RNA_pol_sigma_r2"/>
</dbReference>